<dbReference type="AlphaFoldDB" id="A0A4Y4AW26"/>
<organism evidence="2 3">
    <name type="scientific">Flavobacterium flevense</name>
    <dbReference type="NCBI Taxonomy" id="983"/>
    <lineage>
        <taxon>Bacteria</taxon>
        <taxon>Pseudomonadati</taxon>
        <taxon>Bacteroidota</taxon>
        <taxon>Flavobacteriia</taxon>
        <taxon>Flavobacteriales</taxon>
        <taxon>Flavobacteriaceae</taxon>
        <taxon>Flavobacterium</taxon>
    </lineage>
</organism>
<sequence>MSNIIPKSTSIITKNKANGKLNGTKNGRLKTGSLKYSANL</sequence>
<evidence type="ECO:0000313" key="2">
    <source>
        <dbReference type="EMBL" id="GEC70633.1"/>
    </source>
</evidence>
<proteinExistence type="predicted"/>
<dbReference type="EMBL" id="BJNP01000001">
    <property type="protein sequence ID" value="GEC70633.1"/>
    <property type="molecule type" value="Genomic_DNA"/>
</dbReference>
<protein>
    <submittedName>
        <fullName evidence="2">Uncharacterized protein</fullName>
    </submittedName>
</protein>
<evidence type="ECO:0000256" key="1">
    <source>
        <dbReference type="SAM" id="MobiDB-lite"/>
    </source>
</evidence>
<keyword evidence="3" id="KW-1185">Reference proteome</keyword>
<dbReference type="Proteomes" id="UP000316775">
    <property type="component" value="Unassembled WGS sequence"/>
</dbReference>
<evidence type="ECO:0000313" key="3">
    <source>
        <dbReference type="Proteomes" id="UP000316775"/>
    </source>
</evidence>
<feature type="compositionally biased region" description="Polar residues" evidence="1">
    <location>
        <begin position="16"/>
        <end position="25"/>
    </location>
</feature>
<comment type="caution">
    <text evidence="2">The sequence shown here is derived from an EMBL/GenBank/DDBJ whole genome shotgun (WGS) entry which is preliminary data.</text>
</comment>
<name>A0A4Y4AW26_9FLAO</name>
<accession>A0A4Y4AW26</accession>
<gene>
    <name evidence="2" type="ORF">FFL01_01720</name>
</gene>
<feature type="region of interest" description="Disordered" evidence="1">
    <location>
        <begin position="16"/>
        <end position="40"/>
    </location>
</feature>
<reference evidence="2 3" key="1">
    <citation type="submission" date="2019-06" db="EMBL/GenBank/DDBJ databases">
        <title>Whole genome shotgun sequence of Flavobacterium flevense NBRC 14960.</title>
        <authorList>
            <person name="Hosoyama A."/>
            <person name="Uohara A."/>
            <person name="Ohji S."/>
            <person name="Ichikawa N."/>
        </authorList>
    </citation>
    <scope>NUCLEOTIDE SEQUENCE [LARGE SCALE GENOMIC DNA]</scope>
    <source>
        <strain evidence="2 3">NBRC 14960</strain>
    </source>
</reference>